<name>A0A5J9TQ77_9POAL</name>
<organism evidence="1 2">
    <name type="scientific">Eragrostis curvula</name>
    <name type="common">weeping love grass</name>
    <dbReference type="NCBI Taxonomy" id="38414"/>
    <lineage>
        <taxon>Eukaryota</taxon>
        <taxon>Viridiplantae</taxon>
        <taxon>Streptophyta</taxon>
        <taxon>Embryophyta</taxon>
        <taxon>Tracheophyta</taxon>
        <taxon>Spermatophyta</taxon>
        <taxon>Magnoliopsida</taxon>
        <taxon>Liliopsida</taxon>
        <taxon>Poales</taxon>
        <taxon>Poaceae</taxon>
        <taxon>PACMAD clade</taxon>
        <taxon>Chloridoideae</taxon>
        <taxon>Eragrostideae</taxon>
        <taxon>Eragrostidinae</taxon>
        <taxon>Eragrostis</taxon>
    </lineage>
</organism>
<evidence type="ECO:0000313" key="1">
    <source>
        <dbReference type="EMBL" id="TVU13563.1"/>
    </source>
</evidence>
<comment type="caution">
    <text evidence="1">The sequence shown here is derived from an EMBL/GenBank/DDBJ whole genome shotgun (WGS) entry which is preliminary data.</text>
</comment>
<sequence>MDPAAAGPCEAGDQARARRLLLGLSSVREARVEVGVGGEKARGGLHLVRQVRLGFVSSLKILGQFLLPSLTAKIAIPDGYAHRNDL</sequence>
<protein>
    <submittedName>
        <fullName evidence="1">Uncharacterized protein</fullName>
    </submittedName>
</protein>
<dbReference type="Proteomes" id="UP000324897">
    <property type="component" value="Unassembled WGS sequence"/>
</dbReference>
<dbReference type="Gramene" id="TVU13563">
    <property type="protein sequence ID" value="TVU13563"/>
    <property type="gene ID" value="EJB05_40623"/>
</dbReference>
<gene>
    <name evidence="1" type="ORF">EJB05_40623</name>
</gene>
<reference evidence="1 2" key="1">
    <citation type="journal article" date="2019" name="Sci. Rep.">
        <title>A high-quality genome of Eragrostis curvula grass provides insights into Poaceae evolution and supports new strategies to enhance forage quality.</title>
        <authorList>
            <person name="Carballo J."/>
            <person name="Santos B.A.C.M."/>
            <person name="Zappacosta D."/>
            <person name="Garbus I."/>
            <person name="Selva J.P."/>
            <person name="Gallo C.A."/>
            <person name="Diaz A."/>
            <person name="Albertini E."/>
            <person name="Caccamo M."/>
            <person name="Echenique V."/>
        </authorList>
    </citation>
    <scope>NUCLEOTIDE SEQUENCE [LARGE SCALE GENOMIC DNA]</scope>
    <source>
        <strain evidence="2">cv. Victoria</strain>
        <tissue evidence="1">Leaf</tissue>
    </source>
</reference>
<feature type="non-terminal residue" evidence="1">
    <location>
        <position position="1"/>
    </location>
</feature>
<accession>A0A5J9TQ77</accession>
<proteinExistence type="predicted"/>
<evidence type="ECO:0000313" key="2">
    <source>
        <dbReference type="Proteomes" id="UP000324897"/>
    </source>
</evidence>
<dbReference type="AlphaFoldDB" id="A0A5J9TQ77"/>
<dbReference type="EMBL" id="RWGY01000034">
    <property type="protein sequence ID" value="TVU13563.1"/>
    <property type="molecule type" value="Genomic_DNA"/>
</dbReference>
<keyword evidence="2" id="KW-1185">Reference proteome</keyword>